<dbReference type="Pfam" id="PF13637">
    <property type="entry name" value="Ank_4"/>
    <property type="match status" value="1"/>
</dbReference>
<dbReference type="SMART" id="SM00248">
    <property type="entry name" value="ANK"/>
    <property type="match status" value="9"/>
</dbReference>
<protein>
    <submittedName>
        <fullName evidence="4">Uncharacterized protein</fullName>
    </submittedName>
</protein>
<sequence>MGANSEFEAFFRAVQNNDVHLVKTLLDAGFDVNAQSTVQSTNRNGQYIIWKSSALMYAARYGQEDMVGLILAQDLVDVNTAQEKHGWTALLMAAANDHTNIVKLLLKRGDIDVNLKDCNGLSPLHDATKEDVNAKDNRDGSPLHTAVTHGRLDIVNLILGHGAINVSAKQKYIGSAFDIAASKGHIEILQLLLRYGRSDFRFLSENLGEMLKRASMNGHLNIVQLLLRDFATTIDLQPTALAIALHDATKNGHIDIVRLLLRQNRIDINFSNQFMGTALQSVAINGLLEIGQLILARDDVSSENVSIASHNAAGRGHIDILRLLLAYHGVNINFQNTEGKTALHFAAEKGFVEITRILLDHGINVNLVSEDFGTALHRELRESGNLQYIMRFMAISSYNR</sequence>
<evidence type="ECO:0000313" key="4">
    <source>
        <dbReference type="EMBL" id="KAF0721179.1"/>
    </source>
</evidence>
<keyword evidence="1" id="KW-0677">Repeat</keyword>
<dbReference type="PANTHER" id="PTHR24123">
    <property type="entry name" value="ANKYRIN REPEAT-CONTAINING"/>
    <property type="match status" value="1"/>
</dbReference>
<dbReference type="PANTHER" id="PTHR24123:SF33">
    <property type="entry name" value="PROTEIN HOS4"/>
    <property type="match status" value="1"/>
</dbReference>
<organism evidence="4 5">
    <name type="scientific">Aphanomyces euteiches</name>
    <dbReference type="NCBI Taxonomy" id="100861"/>
    <lineage>
        <taxon>Eukaryota</taxon>
        <taxon>Sar</taxon>
        <taxon>Stramenopiles</taxon>
        <taxon>Oomycota</taxon>
        <taxon>Saprolegniomycetes</taxon>
        <taxon>Saprolegniales</taxon>
        <taxon>Verrucalvaceae</taxon>
        <taxon>Aphanomyces</taxon>
    </lineage>
</organism>
<keyword evidence="5" id="KW-1185">Reference proteome</keyword>
<dbReference type="InterPro" id="IPR051165">
    <property type="entry name" value="Multifunctional_ANK_Repeat"/>
</dbReference>
<dbReference type="Gene3D" id="1.25.40.20">
    <property type="entry name" value="Ankyrin repeat-containing domain"/>
    <property type="match status" value="4"/>
</dbReference>
<dbReference type="Pfam" id="PF12796">
    <property type="entry name" value="Ank_2"/>
    <property type="match status" value="3"/>
</dbReference>
<keyword evidence="2 3" id="KW-0040">ANK repeat</keyword>
<dbReference type="SUPFAM" id="SSF48403">
    <property type="entry name" value="Ankyrin repeat"/>
    <property type="match status" value="1"/>
</dbReference>
<evidence type="ECO:0000256" key="3">
    <source>
        <dbReference type="PROSITE-ProRule" id="PRU00023"/>
    </source>
</evidence>
<name>A0A6G0W2W5_9STRA</name>
<accession>A0A6G0W2W5</accession>
<feature type="repeat" description="ANK" evidence="3">
    <location>
        <begin position="85"/>
        <end position="109"/>
    </location>
</feature>
<reference evidence="4 5" key="1">
    <citation type="submission" date="2019-07" db="EMBL/GenBank/DDBJ databases">
        <title>Genomics analysis of Aphanomyces spp. identifies a new class of oomycete effector associated with host adaptation.</title>
        <authorList>
            <person name="Gaulin E."/>
        </authorList>
    </citation>
    <scope>NUCLEOTIDE SEQUENCE [LARGE SCALE GENOMIC DNA]</scope>
    <source>
        <strain evidence="4 5">ATCC 201684</strain>
    </source>
</reference>
<dbReference type="VEuPathDB" id="FungiDB:AeMF1_002948"/>
<evidence type="ECO:0000256" key="2">
    <source>
        <dbReference type="ARBA" id="ARBA00023043"/>
    </source>
</evidence>
<evidence type="ECO:0000313" key="5">
    <source>
        <dbReference type="Proteomes" id="UP000481153"/>
    </source>
</evidence>
<evidence type="ECO:0000256" key="1">
    <source>
        <dbReference type="ARBA" id="ARBA00022737"/>
    </source>
</evidence>
<dbReference type="AlphaFoldDB" id="A0A6G0W2W5"/>
<dbReference type="InterPro" id="IPR002110">
    <property type="entry name" value="Ankyrin_rpt"/>
</dbReference>
<dbReference type="EMBL" id="VJMJ01000498">
    <property type="protein sequence ID" value="KAF0721179.1"/>
    <property type="molecule type" value="Genomic_DNA"/>
</dbReference>
<feature type="repeat" description="ANK" evidence="3">
    <location>
        <begin position="138"/>
        <end position="163"/>
    </location>
</feature>
<comment type="caution">
    <text evidence="4">The sequence shown here is derived from an EMBL/GenBank/DDBJ whole genome shotgun (WGS) entry which is preliminary data.</text>
</comment>
<gene>
    <name evidence="4" type="ORF">Ae201684_019211</name>
</gene>
<dbReference type="InterPro" id="IPR036770">
    <property type="entry name" value="Ankyrin_rpt-contain_sf"/>
</dbReference>
<dbReference type="Proteomes" id="UP000481153">
    <property type="component" value="Unassembled WGS sequence"/>
</dbReference>
<proteinExistence type="predicted"/>
<feature type="repeat" description="ANK" evidence="3">
    <location>
        <begin position="338"/>
        <end position="370"/>
    </location>
</feature>
<dbReference type="PROSITE" id="PS50088">
    <property type="entry name" value="ANK_REPEAT"/>
    <property type="match status" value="3"/>
</dbReference>
<dbReference type="PROSITE" id="PS50297">
    <property type="entry name" value="ANK_REP_REGION"/>
    <property type="match status" value="3"/>
</dbReference>